<dbReference type="GO" id="GO:0003676">
    <property type="term" value="F:nucleic acid binding"/>
    <property type="evidence" value="ECO:0007669"/>
    <property type="project" value="InterPro"/>
</dbReference>
<dbReference type="Gene3D" id="3.10.310.30">
    <property type="match status" value="1"/>
</dbReference>
<gene>
    <name evidence="3" type="ORF">IDH45_33025</name>
</gene>
<feature type="domain" description="DHHA1" evidence="2">
    <location>
        <begin position="247"/>
        <end position="329"/>
    </location>
</feature>
<accession>A0A927CEW8</accession>
<dbReference type="EMBL" id="JACXJA010000071">
    <property type="protein sequence ID" value="MBD2866803.1"/>
    <property type="molecule type" value="Genomic_DNA"/>
</dbReference>
<evidence type="ECO:0000313" key="4">
    <source>
        <dbReference type="Proteomes" id="UP000639396"/>
    </source>
</evidence>
<dbReference type="Pfam" id="PF02272">
    <property type="entry name" value="DHHA1"/>
    <property type="match status" value="1"/>
</dbReference>
<feature type="domain" description="DDH" evidence="1">
    <location>
        <begin position="27"/>
        <end position="168"/>
    </location>
</feature>
<evidence type="ECO:0000259" key="2">
    <source>
        <dbReference type="Pfam" id="PF02272"/>
    </source>
</evidence>
<dbReference type="InterPro" id="IPR051319">
    <property type="entry name" value="Oligoribo/pAp-PDE_c-di-AMP_PDE"/>
</dbReference>
<protein>
    <submittedName>
        <fullName evidence="3">Bifunctional oligoribonuclease/PAP phosphatase NrnA</fullName>
    </submittedName>
</protein>
<dbReference type="InterPro" id="IPR003156">
    <property type="entry name" value="DHHA1_dom"/>
</dbReference>
<name>A0A927CEW8_9BACL</name>
<dbReference type="Proteomes" id="UP000639396">
    <property type="component" value="Unassembled WGS sequence"/>
</dbReference>
<dbReference type="SUPFAM" id="SSF64182">
    <property type="entry name" value="DHH phosphoesterases"/>
    <property type="match status" value="1"/>
</dbReference>
<dbReference type="PANTHER" id="PTHR47618">
    <property type="entry name" value="BIFUNCTIONAL OLIGORIBONUCLEASE AND PAP PHOSPHATASE NRNA"/>
    <property type="match status" value="1"/>
</dbReference>
<dbReference type="InterPro" id="IPR038763">
    <property type="entry name" value="DHH_sf"/>
</dbReference>
<evidence type="ECO:0000313" key="3">
    <source>
        <dbReference type="EMBL" id="MBD2866803.1"/>
    </source>
</evidence>
<dbReference type="Gene3D" id="3.90.1640.10">
    <property type="entry name" value="inorganic pyrophosphatase (n-terminal core)"/>
    <property type="match status" value="1"/>
</dbReference>
<reference evidence="3" key="1">
    <citation type="submission" date="2020-09" db="EMBL/GenBank/DDBJ databases">
        <title>A novel bacterium of genus Paenibacillus, isolated from South China Sea.</title>
        <authorList>
            <person name="Huang H."/>
            <person name="Mo K."/>
            <person name="Hu Y."/>
        </authorList>
    </citation>
    <scope>NUCLEOTIDE SEQUENCE</scope>
    <source>
        <strain evidence="3">IB182363</strain>
    </source>
</reference>
<organism evidence="3 4">
    <name type="scientific">Paenibacillus oceani</name>
    <dbReference type="NCBI Taxonomy" id="2772510"/>
    <lineage>
        <taxon>Bacteria</taxon>
        <taxon>Bacillati</taxon>
        <taxon>Bacillota</taxon>
        <taxon>Bacilli</taxon>
        <taxon>Bacillales</taxon>
        <taxon>Paenibacillaceae</taxon>
        <taxon>Paenibacillus</taxon>
    </lineage>
</organism>
<evidence type="ECO:0000259" key="1">
    <source>
        <dbReference type="Pfam" id="PF01368"/>
    </source>
</evidence>
<dbReference type="Pfam" id="PF01368">
    <property type="entry name" value="DHH"/>
    <property type="match status" value="1"/>
</dbReference>
<dbReference type="PANTHER" id="PTHR47618:SF1">
    <property type="entry name" value="BIFUNCTIONAL OLIGORIBONUCLEASE AND PAP PHOSPHATASE NRNA"/>
    <property type="match status" value="1"/>
</dbReference>
<dbReference type="InterPro" id="IPR001667">
    <property type="entry name" value="DDH_dom"/>
</dbReference>
<comment type="caution">
    <text evidence="3">The sequence shown here is derived from an EMBL/GenBank/DDBJ whole genome shotgun (WGS) entry which is preliminary data.</text>
</comment>
<keyword evidence="4" id="KW-1185">Reference proteome</keyword>
<proteinExistence type="predicted"/>
<dbReference type="RefSeq" id="WP_190932418.1">
    <property type="nucleotide sequence ID" value="NZ_JACXJA010000071.1"/>
</dbReference>
<dbReference type="AlphaFoldDB" id="A0A927CEW8"/>
<sequence>MTDSRRNRPYEQQLAAARKFIEDNDRFLVVAHVNPDGDAASSTSAVGWMLERLGKRFVLVNEGTMPKKFDFLWGFERMLALDELPSEERYTCIISVDCADEARIGQVKERFAADAKLLNIDHHPTNDSFGDVQLIREDAAATVEILYDLAGTLRLPVEGELAAAIYCGLLTDTGGFRYSNTTPKVMRIAAELLAGGVEGHRLAELVLEKITYAHITVLKQALNTLSFNEDRQISWITVSQDDIRLTGATSEDMDGLILYPRNIEGVEVGLLFKQTDEQTVKVSFRSNGKADVAAIAQRFGGGGHVRASGCTLKGGLQEVVERVVKEVGQSLR</sequence>